<evidence type="ECO:0000313" key="2">
    <source>
        <dbReference type="Proteomes" id="UP000033858"/>
    </source>
</evidence>
<dbReference type="EMBL" id="LCAE01000022">
    <property type="protein sequence ID" value="KKR86104.1"/>
    <property type="molecule type" value="Genomic_DNA"/>
</dbReference>
<accession>A0A0G0UAW6</accession>
<proteinExistence type="predicted"/>
<dbReference type="Proteomes" id="UP000033858">
    <property type="component" value="Unassembled WGS sequence"/>
</dbReference>
<name>A0A0G0UAW6_9BACT</name>
<evidence type="ECO:0000313" key="1">
    <source>
        <dbReference type="EMBL" id="KKR86104.1"/>
    </source>
</evidence>
<evidence type="ECO:0008006" key="3">
    <source>
        <dbReference type="Google" id="ProtNLM"/>
    </source>
</evidence>
<organism evidence="1 2">
    <name type="scientific">Candidatus Woesebacteria bacterium GW2011_GWB1_41_10</name>
    <dbReference type="NCBI Taxonomy" id="1618577"/>
    <lineage>
        <taxon>Bacteria</taxon>
        <taxon>Candidatus Woeseibacteriota</taxon>
    </lineage>
</organism>
<gene>
    <name evidence="1" type="ORF">UU32_C0022G0009</name>
</gene>
<dbReference type="AlphaFoldDB" id="A0A0G0UAW6"/>
<sequence length="164" mass="18900">MLIFFEMKKVLFALTLLVTLIFAPGGVVLAAEKVNPGDDYKYVIKRLKEKVVLFFFSASPNKKINFYKNLIDIRLAELKYVVERKDIANFQTVSQRYTATNGEATDLVLEKGTKGDREKLIGKFKSHIPLLTKLEEPYVPDNSEWRFLQDNINSLESYISRLSE</sequence>
<protein>
    <recommendedName>
        <fullName evidence="3">DUF5667 domain-containing protein</fullName>
    </recommendedName>
</protein>
<reference evidence="1 2" key="1">
    <citation type="journal article" date="2015" name="Nature">
        <title>rRNA introns, odd ribosomes, and small enigmatic genomes across a large radiation of phyla.</title>
        <authorList>
            <person name="Brown C.T."/>
            <person name="Hug L.A."/>
            <person name="Thomas B.C."/>
            <person name="Sharon I."/>
            <person name="Castelle C.J."/>
            <person name="Singh A."/>
            <person name="Wilkins M.J."/>
            <person name="Williams K.H."/>
            <person name="Banfield J.F."/>
        </authorList>
    </citation>
    <scope>NUCLEOTIDE SEQUENCE [LARGE SCALE GENOMIC DNA]</scope>
</reference>
<comment type="caution">
    <text evidence="1">The sequence shown here is derived from an EMBL/GenBank/DDBJ whole genome shotgun (WGS) entry which is preliminary data.</text>
</comment>